<dbReference type="InterPro" id="IPR036162">
    <property type="entry name" value="Resolvase-like_N_sf"/>
</dbReference>
<dbReference type="SMART" id="SM00857">
    <property type="entry name" value="Resolvase"/>
    <property type="match status" value="1"/>
</dbReference>
<evidence type="ECO:0000313" key="4">
    <source>
        <dbReference type="EMBL" id="WTR69876.1"/>
    </source>
</evidence>
<dbReference type="InterPro" id="IPR011109">
    <property type="entry name" value="DNA_bind_recombinase_dom"/>
</dbReference>
<dbReference type="EMBL" id="CP108188">
    <property type="protein sequence ID" value="WTR69876.1"/>
    <property type="molecule type" value="Genomic_DNA"/>
</dbReference>
<dbReference type="CDD" id="cd00338">
    <property type="entry name" value="Ser_Recombinase"/>
    <property type="match status" value="1"/>
</dbReference>
<keyword evidence="1" id="KW-0238">DNA-binding</keyword>
<dbReference type="RefSeq" id="WP_406334285.1">
    <property type="nucleotide sequence ID" value="NZ_CP108188.1"/>
</dbReference>
<dbReference type="PANTHER" id="PTHR30461">
    <property type="entry name" value="DNA-INVERTASE FROM LAMBDOID PROPHAGE"/>
    <property type="match status" value="1"/>
</dbReference>
<dbReference type="Gene3D" id="3.90.1750.20">
    <property type="entry name" value="Putative Large Serine Recombinase, Chain B, Domain 2"/>
    <property type="match status" value="1"/>
</dbReference>
<dbReference type="InterPro" id="IPR025827">
    <property type="entry name" value="Zn_ribbon_recom_dom"/>
</dbReference>
<gene>
    <name evidence="4" type="ORF">OG814_11645</name>
</gene>
<dbReference type="PANTHER" id="PTHR30461:SF2">
    <property type="entry name" value="SERINE RECOMBINASE PINE-RELATED"/>
    <property type="match status" value="1"/>
</dbReference>
<dbReference type="Proteomes" id="UP001622594">
    <property type="component" value="Chromosome"/>
</dbReference>
<accession>A0ABZ1L923</accession>
<dbReference type="Pfam" id="PF00239">
    <property type="entry name" value="Resolvase"/>
    <property type="match status" value="1"/>
</dbReference>
<reference evidence="4 5" key="1">
    <citation type="submission" date="2022-10" db="EMBL/GenBank/DDBJ databases">
        <title>The complete genomes of actinobacterial strains from the NBC collection.</title>
        <authorList>
            <person name="Joergensen T.S."/>
            <person name="Alvarez Arevalo M."/>
            <person name="Sterndorff E.B."/>
            <person name="Faurdal D."/>
            <person name="Vuksanovic O."/>
            <person name="Mourched A.-S."/>
            <person name="Charusanti P."/>
            <person name="Shaw S."/>
            <person name="Blin K."/>
            <person name="Weber T."/>
        </authorList>
    </citation>
    <scope>NUCLEOTIDE SEQUENCE [LARGE SCALE GENOMIC DNA]</scope>
    <source>
        <strain evidence="4 5">NBC_00123</strain>
    </source>
</reference>
<keyword evidence="5" id="KW-1185">Reference proteome</keyword>
<dbReference type="Pfam" id="PF13408">
    <property type="entry name" value="Zn_ribbon_recom"/>
    <property type="match status" value="1"/>
</dbReference>
<dbReference type="Gene3D" id="3.40.50.1390">
    <property type="entry name" value="Resolvase, N-terminal catalytic domain"/>
    <property type="match status" value="1"/>
</dbReference>
<dbReference type="InterPro" id="IPR050639">
    <property type="entry name" value="SSR_resolvase"/>
</dbReference>
<dbReference type="InterPro" id="IPR038109">
    <property type="entry name" value="DNA_bind_recomb_sf"/>
</dbReference>
<proteinExistence type="predicted"/>
<evidence type="ECO:0000259" key="3">
    <source>
        <dbReference type="SMART" id="SM00857"/>
    </source>
</evidence>
<evidence type="ECO:0000313" key="5">
    <source>
        <dbReference type="Proteomes" id="UP001622594"/>
    </source>
</evidence>
<organism evidence="4 5">
    <name type="scientific">Streptomyces zaomyceticus</name>
    <dbReference type="NCBI Taxonomy" id="68286"/>
    <lineage>
        <taxon>Bacteria</taxon>
        <taxon>Bacillati</taxon>
        <taxon>Actinomycetota</taxon>
        <taxon>Actinomycetes</taxon>
        <taxon>Kitasatosporales</taxon>
        <taxon>Streptomycetaceae</taxon>
        <taxon>Streptomyces</taxon>
    </lineage>
</organism>
<sequence length="551" mass="61590">MKLDVPATFHGPPDDGEPWLGYIRVSTWKEEKISPELQKTAILAWASRTGRRIVDWVEDLDQTGRNFKRKIMNGIQRVEDREAHGIAVWKFSRFGRNDLGIAVNLARLEHAGGQLASATEDVDPRTAVGRFNRRILFDLAVFESDRAGEMWKDTHKWRRSHGLPATGGQRLGYIWFPRRIPNLARPGEWIIQDERYEVNEDARDDIEALFERKLGLTTGAPEGYGALAGWLNRLGYRTSVNTLWRADSLRRYMLSGFAAGLLRVHDPDCHCDYKGNGGTCTRWLLIDGAHEAIITPETWEQFLAHVAERRRMSPRARNPVYPLTGLVRCGSCRGDAGATSAKRAAGRIYGYAYMCGNQSHSAGTVCENGVWVQRYLVEDAVLDWVRRVPAADVDAAPGTPVAIDYDHNRDRQRAASERARLQSEHTRLQGALANLAADKALNPQNYPAGVFEQAQGQLLTQLRDVQAGAEEAAAVEATPRREDFAPMAGRLLELWEVLEAPEKNGILRQLIRRVVCTRGAKGKKGVEGSGETRVVVHSVFEPDPWADTSIA</sequence>
<evidence type="ECO:0000256" key="2">
    <source>
        <dbReference type="ARBA" id="ARBA00023172"/>
    </source>
</evidence>
<evidence type="ECO:0000256" key="1">
    <source>
        <dbReference type="ARBA" id="ARBA00023125"/>
    </source>
</evidence>
<dbReference type="SUPFAM" id="SSF53041">
    <property type="entry name" value="Resolvase-like"/>
    <property type="match status" value="1"/>
</dbReference>
<protein>
    <submittedName>
        <fullName evidence="4">Recombinase family protein</fullName>
    </submittedName>
</protein>
<name>A0ABZ1L923_9ACTN</name>
<dbReference type="Pfam" id="PF07508">
    <property type="entry name" value="Recombinase"/>
    <property type="match status" value="1"/>
</dbReference>
<feature type="domain" description="Resolvase/invertase-type recombinase catalytic" evidence="3">
    <location>
        <begin position="19"/>
        <end position="151"/>
    </location>
</feature>
<keyword evidence="2" id="KW-0233">DNA recombination</keyword>
<dbReference type="InterPro" id="IPR006119">
    <property type="entry name" value="Resolv_N"/>
</dbReference>